<dbReference type="Proteomes" id="UP000197290">
    <property type="component" value="Unassembled WGS sequence"/>
</dbReference>
<dbReference type="Gene3D" id="3.40.50.150">
    <property type="entry name" value="Vaccinia Virus protein VP39"/>
    <property type="match status" value="1"/>
</dbReference>
<dbReference type="GO" id="GO:0008757">
    <property type="term" value="F:S-adenosylmethionine-dependent methyltransferase activity"/>
    <property type="evidence" value="ECO:0007669"/>
    <property type="project" value="InterPro"/>
</dbReference>
<organism evidence="2 3">
    <name type="scientific">Sphingomonas dokdonensis</name>
    <dbReference type="NCBI Taxonomy" id="344880"/>
    <lineage>
        <taxon>Bacteria</taxon>
        <taxon>Pseudomonadati</taxon>
        <taxon>Pseudomonadota</taxon>
        <taxon>Alphaproteobacteria</taxon>
        <taxon>Sphingomonadales</taxon>
        <taxon>Sphingomonadaceae</taxon>
        <taxon>Sphingomonas</taxon>
    </lineage>
</organism>
<dbReference type="EMBL" id="NBBI01000002">
    <property type="protein sequence ID" value="OWK31453.1"/>
    <property type="molecule type" value="Genomic_DNA"/>
</dbReference>
<keyword evidence="3" id="KW-1185">Reference proteome</keyword>
<dbReference type="OrthoDB" id="163232at2"/>
<evidence type="ECO:0000259" key="1">
    <source>
        <dbReference type="Pfam" id="PF08241"/>
    </source>
</evidence>
<dbReference type="SUPFAM" id="SSF53335">
    <property type="entry name" value="S-adenosyl-L-methionine-dependent methyltransferases"/>
    <property type="match status" value="1"/>
</dbReference>
<dbReference type="InterPro" id="IPR013216">
    <property type="entry name" value="Methyltransf_11"/>
</dbReference>
<dbReference type="CDD" id="cd02440">
    <property type="entry name" value="AdoMet_MTases"/>
    <property type="match status" value="1"/>
</dbReference>
<name>A0A245ZNZ2_9SPHN</name>
<dbReference type="AlphaFoldDB" id="A0A245ZNZ2"/>
<feature type="domain" description="Methyltransferase type 11" evidence="1">
    <location>
        <begin position="153"/>
        <end position="200"/>
    </location>
</feature>
<comment type="caution">
    <text evidence="2">The sequence shown here is derived from an EMBL/GenBank/DDBJ whole genome shotgun (WGS) entry which is preliminary data.</text>
</comment>
<dbReference type="RefSeq" id="WP_088366788.1">
    <property type="nucleotide sequence ID" value="NZ_NBBI01000002.1"/>
</dbReference>
<evidence type="ECO:0000313" key="3">
    <source>
        <dbReference type="Proteomes" id="UP000197290"/>
    </source>
</evidence>
<accession>A0A245ZNZ2</accession>
<sequence>MLVEDTSAIADLLACPVCRGPLRKSAGEQLRCETPDCVHHQAPYPRLGGKDVLIDFDHSVLDRETTLASGASSVVGRGRWRVLLSRVIDGSNRYASMLAQMMVEGVQQPTAPRRPVIVVVGAGEIGVGSEPLYESPDVDVISFDIYASPNVTFVADAHAIPLQDGVADAVWLQGMLELVVDPRQVVAEASRVLKPDGLMFTDTAFMWPVCEQAYDFNRWSPSGLRWLFRDFDVLAAGQSTGPGTMTVLAIRYLLQALLRSTKLGQIAAFPFVWIRLLDYLCGDRRSLDASVGNFIFGRKRMAPIGIDDLLSYYGEQPAFKRVMRSLARDLNARRALLDQDRQRPIK</sequence>
<evidence type="ECO:0000313" key="2">
    <source>
        <dbReference type="EMBL" id="OWK31453.1"/>
    </source>
</evidence>
<proteinExistence type="predicted"/>
<dbReference type="InterPro" id="IPR029063">
    <property type="entry name" value="SAM-dependent_MTases_sf"/>
</dbReference>
<protein>
    <recommendedName>
        <fullName evidence="1">Methyltransferase type 11 domain-containing protein</fullName>
    </recommendedName>
</protein>
<gene>
    <name evidence="2" type="ORF">SPDO_14620</name>
</gene>
<dbReference type="Pfam" id="PF08241">
    <property type="entry name" value="Methyltransf_11"/>
    <property type="match status" value="1"/>
</dbReference>
<reference evidence="2 3" key="1">
    <citation type="submission" date="2017-03" db="EMBL/GenBank/DDBJ databases">
        <title>Genome sequence of Sphingomonas dokdonensis DSM 21029.</title>
        <authorList>
            <person name="Poehlein A."/>
            <person name="Wuebbeler J.H."/>
            <person name="Steinbuechel A."/>
            <person name="Daniel R."/>
        </authorList>
    </citation>
    <scope>NUCLEOTIDE SEQUENCE [LARGE SCALE GENOMIC DNA]</scope>
    <source>
        <strain evidence="2 3">DSM 21029</strain>
    </source>
</reference>